<dbReference type="Pfam" id="PF01042">
    <property type="entry name" value="Ribonuc_L-PSP"/>
    <property type="match status" value="1"/>
</dbReference>
<evidence type="ECO:0000313" key="2">
    <source>
        <dbReference type="EMBL" id="PQJ61643.1"/>
    </source>
</evidence>
<dbReference type="InterPro" id="IPR035709">
    <property type="entry name" value="YoaB-like"/>
</dbReference>
<dbReference type="PROSITE" id="PS01094">
    <property type="entry name" value="UPF0076"/>
    <property type="match status" value="1"/>
</dbReference>
<dbReference type="InterPro" id="IPR035959">
    <property type="entry name" value="RutC-like_sf"/>
</dbReference>
<dbReference type="Gene3D" id="3.30.1330.40">
    <property type="entry name" value="RutC-like"/>
    <property type="match status" value="1"/>
</dbReference>
<dbReference type="AlphaFoldDB" id="A0A2S7VHI2"/>
<sequence>MIERLETGARMSRIVKYNGTIYLCGQVCADATKDITEQTQTMLDKVEALLLQAGSDKEHMLSATIYIKDMSMFAEMNAVWDNWVPEGHAPARACVEASMARDALLVEISVVAAEK</sequence>
<dbReference type="RefSeq" id="WP_105061533.1">
    <property type="nucleotide sequence ID" value="NZ_MSCJ01000003.1"/>
</dbReference>
<evidence type="ECO:0000256" key="1">
    <source>
        <dbReference type="ARBA" id="ARBA00010552"/>
    </source>
</evidence>
<gene>
    <name evidence="2" type="ORF">BTO08_15195</name>
</gene>
<dbReference type="InterPro" id="IPR019897">
    <property type="entry name" value="RidA_CS"/>
</dbReference>
<protein>
    <recommendedName>
        <fullName evidence="4">RidA family protein</fullName>
    </recommendedName>
</protein>
<evidence type="ECO:0000313" key="3">
    <source>
        <dbReference type="Proteomes" id="UP000238730"/>
    </source>
</evidence>
<dbReference type="Proteomes" id="UP000238730">
    <property type="component" value="Unassembled WGS sequence"/>
</dbReference>
<organism evidence="2 3">
    <name type="scientific">Photobacterium angustum</name>
    <dbReference type="NCBI Taxonomy" id="661"/>
    <lineage>
        <taxon>Bacteria</taxon>
        <taxon>Pseudomonadati</taxon>
        <taxon>Pseudomonadota</taxon>
        <taxon>Gammaproteobacteria</taxon>
        <taxon>Vibrionales</taxon>
        <taxon>Vibrionaceae</taxon>
        <taxon>Photobacterium</taxon>
    </lineage>
</organism>
<proteinExistence type="inferred from homology"/>
<reference evidence="2 3" key="1">
    <citation type="submission" date="2016-12" db="EMBL/GenBank/DDBJ databases">
        <title>Diversity of luminous bacteria.</title>
        <authorList>
            <person name="Yoshizawa S."/>
            <person name="Kogure K."/>
        </authorList>
    </citation>
    <scope>NUCLEOTIDE SEQUENCE [LARGE SCALE GENOMIC DNA]</scope>
    <source>
        <strain evidence="2 3">LC1-200</strain>
    </source>
</reference>
<accession>A0A2S7VHI2</accession>
<dbReference type="PANTHER" id="PTHR47328:SF1">
    <property type="entry name" value="RUTC FAMILY PROTEIN YOAB"/>
    <property type="match status" value="1"/>
</dbReference>
<dbReference type="InterPro" id="IPR006175">
    <property type="entry name" value="YjgF/YER057c/UK114"/>
</dbReference>
<dbReference type="PANTHER" id="PTHR47328">
    <property type="match status" value="1"/>
</dbReference>
<dbReference type="SUPFAM" id="SSF55298">
    <property type="entry name" value="YjgF-like"/>
    <property type="match status" value="1"/>
</dbReference>
<dbReference type="OrthoDB" id="6899345at2"/>
<evidence type="ECO:0008006" key="4">
    <source>
        <dbReference type="Google" id="ProtNLM"/>
    </source>
</evidence>
<comment type="similarity">
    <text evidence="1">Belongs to the RutC family.</text>
</comment>
<comment type="caution">
    <text evidence="2">The sequence shown here is derived from an EMBL/GenBank/DDBJ whole genome shotgun (WGS) entry which is preliminary data.</text>
</comment>
<dbReference type="CDD" id="cd06150">
    <property type="entry name" value="YjgF_YER057c_UK114_like_2"/>
    <property type="match status" value="1"/>
</dbReference>
<name>A0A2S7VHI2_PHOAN</name>
<dbReference type="EMBL" id="MSCJ01000003">
    <property type="protein sequence ID" value="PQJ61643.1"/>
    <property type="molecule type" value="Genomic_DNA"/>
</dbReference>